<name>A0ABW3YQJ0_9ACTN</name>
<protein>
    <recommendedName>
        <fullName evidence="3">WD40-like Beta Propeller Repeat</fullName>
    </recommendedName>
</protein>
<keyword evidence="2" id="KW-1185">Reference proteome</keyword>
<evidence type="ECO:0000313" key="2">
    <source>
        <dbReference type="Proteomes" id="UP001597260"/>
    </source>
</evidence>
<dbReference type="Proteomes" id="UP001597260">
    <property type="component" value="Unassembled WGS sequence"/>
</dbReference>
<evidence type="ECO:0000313" key="1">
    <source>
        <dbReference type="EMBL" id="MFD1325650.1"/>
    </source>
</evidence>
<organism evidence="1 2">
    <name type="scientific">Micromonospora sonneratiae</name>
    <dbReference type="NCBI Taxonomy" id="1184706"/>
    <lineage>
        <taxon>Bacteria</taxon>
        <taxon>Bacillati</taxon>
        <taxon>Actinomycetota</taxon>
        <taxon>Actinomycetes</taxon>
        <taxon>Micromonosporales</taxon>
        <taxon>Micromonosporaceae</taxon>
        <taxon>Micromonospora</taxon>
    </lineage>
</organism>
<dbReference type="SUPFAM" id="SSF50969">
    <property type="entry name" value="YVTN repeat-like/Quinoprotein amine dehydrogenase"/>
    <property type="match status" value="1"/>
</dbReference>
<comment type="caution">
    <text evidence="1">The sequence shown here is derived from an EMBL/GenBank/DDBJ whole genome shotgun (WGS) entry which is preliminary data.</text>
</comment>
<dbReference type="InterPro" id="IPR011044">
    <property type="entry name" value="Quino_amine_DH_bsu"/>
</dbReference>
<reference evidence="2" key="1">
    <citation type="journal article" date="2019" name="Int. J. Syst. Evol. Microbiol.">
        <title>The Global Catalogue of Microorganisms (GCM) 10K type strain sequencing project: providing services to taxonomists for standard genome sequencing and annotation.</title>
        <authorList>
            <consortium name="The Broad Institute Genomics Platform"/>
            <consortium name="The Broad Institute Genome Sequencing Center for Infectious Disease"/>
            <person name="Wu L."/>
            <person name="Ma J."/>
        </authorList>
    </citation>
    <scope>NUCLEOTIDE SEQUENCE [LARGE SCALE GENOMIC DNA]</scope>
    <source>
        <strain evidence="2">JCM 31037</strain>
    </source>
</reference>
<sequence length="233" mass="25812">MVWAAPRGNLAAVWDGDRAREIGLLDLGTRAVKWVSTGIRFGDVQWSPDGSRVLLTLFDKDTGRFSFGILSADGMFRDYEVDRQRYLCTDYCAFTWLPDGQEVALPQTDLGAPRSEAEPHLRRGLQLFSADGGQPTRLIPVRGDVAGPAAWSPDGRTVVISGQKRLPLLVEVADGRIVRDLPTADVVWVSDDRLCYLDGPRSNAILIDRNGRELDRQPLPKELAFLKISVAPR</sequence>
<accession>A0ABW3YQJ0</accession>
<evidence type="ECO:0008006" key="3">
    <source>
        <dbReference type="Google" id="ProtNLM"/>
    </source>
</evidence>
<proteinExistence type="predicted"/>
<dbReference type="RefSeq" id="WP_377578360.1">
    <property type="nucleotide sequence ID" value="NZ_JBHTMP010000088.1"/>
</dbReference>
<dbReference type="Gene3D" id="2.120.10.30">
    <property type="entry name" value="TolB, C-terminal domain"/>
    <property type="match status" value="1"/>
</dbReference>
<dbReference type="EMBL" id="JBHTMP010000088">
    <property type="protein sequence ID" value="MFD1325650.1"/>
    <property type="molecule type" value="Genomic_DNA"/>
</dbReference>
<gene>
    <name evidence="1" type="ORF">ACFQ4H_31670</name>
</gene>
<dbReference type="InterPro" id="IPR011042">
    <property type="entry name" value="6-blade_b-propeller_TolB-like"/>
</dbReference>